<evidence type="ECO:0000256" key="8">
    <source>
        <dbReference type="ARBA" id="ARBA00023229"/>
    </source>
</evidence>
<gene>
    <name evidence="10" type="primary">ispE</name>
    <name evidence="13" type="ORF">CH338_17665</name>
</gene>
<keyword evidence="8 10" id="KW-0414">Isoprene biosynthesis</keyword>
<dbReference type="NCBIfam" id="NF011202">
    <property type="entry name" value="PRK14608.1"/>
    <property type="match status" value="1"/>
</dbReference>
<evidence type="ECO:0000259" key="11">
    <source>
        <dbReference type="Pfam" id="PF00288"/>
    </source>
</evidence>
<keyword evidence="5 10" id="KW-0547">Nucleotide-binding</keyword>
<comment type="function">
    <text evidence="10">Catalyzes the phosphorylation of the position 2 hydroxy group of 4-diphosphocytidyl-2C-methyl-D-erythritol.</text>
</comment>
<dbReference type="InterPro" id="IPR006204">
    <property type="entry name" value="GHMP_kinase_N_dom"/>
</dbReference>
<dbReference type="HAMAP" id="MF_00061">
    <property type="entry name" value="IspE"/>
    <property type="match status" value="1"/>
</dbReference>
<comment type="caution">
    <text evidence="13">The sequence shown here is derived from an EMBL/GenBank/DDBJ whole genome shotgun (WGS) entry which is preliminary data.</text>
</comment>
<dbReference type="Gene3D" id="3.30.70.890">
    <property type="entry name" value="GHMP kinase, C-terminal domain"/>
    <property type="match status" value="1"/>
</dbReference>
<dbReference type="NCBIfam" id="TIGR00154">
    <property type="entry name" value="ispE"/>
    <property type="match status" value="1"/>
</dbReference>
<keyword evidence="6 10" id="KW-0418">Kinase</keyword>
<dbReference type="Gene3D" id="3.30.230.10">
    <property type="match status" value="1"/>
</dbReference>
<dbReference type="InterPro" id="IPR013750">
    <property type="entry name" value="GHMP_kinase_C_dom"/>
</dbReference>
<protein>
    <recommendedName>
        <fullName evidence="3 10">4-diphosphocytidyl-2-C-methyl-D-erythritol kinase</fullName>
        <shortName evidence="10">CMK</shortName>
        <ecNumber evidence="2 10">2.7.1.148</ecNumber>
    </recommendedName>
    <alternativeName>
        <fullName evidence="9 10">4-(cytidine-5'-diphospho)-2-C-methyl-D-erythritol kinase</fullName>
    </alternativeName>
</protein>
<dbReference type="InterPro" id="IPR014721">
    <property type="entry name" value="Ribsml_uS5_D2-typ_fold_subgr"/>
</dbReference>
<evidence type="ECO:0000256" key="10">
    <source>
        <dbReference type="HAMAP-Rule" id="MF_00061"/>
    </source>
</evidence>
<sequence>MTTTVLTGLLEETAPAKVNLTLRVLGKRGDGYHTLESLVSFTTIGDRLTLKSGVDLGLSVSGPTAAQSGPVEDNLVLKAARLLAERVPDLALGAFDLLKRLPAGGGLGGGSSDAAAALRLLARLNKLAPDDPRIAEAALKAGADVPVCLDGKPRVMRGVGEVLSPPVALPPLFAVLVGPGFPLATKDVFAVLGLAPGETRGEPTPDGAVPKDREALYAYLAENGNDLEAAAIGLAPAVGDLLERLRTLPGCRLARMSGSGSTCFALFDDARSSADAAMKLGPANTGWWVRATMLAR</sequence>
<dbReference type="InterPro" id="IPR036554">
    <property type="entry name" value="GHMP_kinase_C_sf"/>
</dbReference>
<evidence type="ECO:0000313" key="13">
    <source>
        <dbReference type="EMBL" id="RAI36383.1"/>
    </source>
</evidence>
<dbReference type="GO" id="GO:0005524">
    <property type="term" value="F:ATP binding"/>
    <property type="evidence" value="ECO:0007669"/>
    <property type="project" value="UniProtKB-UniRule"/>
</dbReference>
<dbReference type="GO" id="GO:0050515">
    <property type="term" value="F:4-(cytidine 5'-diphospho)-2-C-methyl-D-erythritol kinase activity"/>
    <property type="evidence" value="ECO:0007669"/>
    <property type="project" value="UniProtKB-UniRule"/>
</dbReference>
<accession>A0A327KFH2</accession>
<dbReference type="GO" id="GO:0019288">
    <property type="term" value="P:isopentenyl diphosphate biosynthetic process, methylerythritol 4-phosphate pathway"/>
    <property type="evidence" value="ECO:0007669"/>
    <property type="project" value="UniProtKB-UniRule"/>
</dbReference>
<evidence type="ECO:0000256" key="3">
    <source>
        <dbReference type="ARBA" id="ARBA00017473"/>
    </source>
</evidence>
<evidence type="ECO:0000256" key="7">
    <source>
        <dbReference type="ARBA" id="ARBA00022840"/>
    </source>
</evidence>
<dbReference type="GO" id="GO:0016114">
    <property type="term" value="P:terpenoid biosynthetic process"/>
    <property type="evidence" value="ECO:0007669"/>
    <property type="project" value="UniProtKB-UniRule"/>
</dbReference>
<dbReference type="AlphaFoldDB" id="A0A327KFH2"/>
<proteinExistence type="inferred from homology"/>
<feature type="active site" evidence="10">
    <location>
        <position position="17"/>
    </location>
</feature>
<dbReference type="EC" id="2.7.1.148" evidence="2 10"/>
<dbReference type="EMBL" id="NPEU01000220">
    <property type="protein sequence ID" value="RAI36383.1"/>
    <property type="molecule type" value="Genomic_DNA"/>
</dbReference>
<keyword evidence="4 10" id="KW-0808">Transferase</keyword>
<comment type="catalytic activity">
    <reaction evidence="10">
        <text>4-CDP-2-C-methyl-D-erythritol + ATP = 4-CDP-2-C-methyl-D-erythritol 2-phosphate + ADP + H(+)</text>
        <dbReference type="Rhea" id="RHEA:18437"/>
        <dbReference type="ChEBI" id="CHEBI:15378"/>
        <dbReference type="ChEBI" id="CHEBI:30616"/>
        <dbReference type="ChEBI" id="CHEBI:57823"/>
        <dbReference type="ChEBI" id="CHEBI:57919"/>
        <dbReference type="ChEBI" id="CHEBI:456216"/>
        <dbReference type="EC" id="2.7.1.148"/>
    </reaction>
</comment>
<evidence type="ECO:0000256" key="6">
    <source>
        <dbReference type="ARBA" id="ARBA00022777"/>
    </source>
</evidence>
<keyword evidence="7 10" id="KW-0067">ATP-binding</keyword>
<dbReference type="PIRSF" id="PIRSF010376">
    <property type="entry name" value="IspE"/>
    <property type="match status" value="1"/>
</dbReference>
<dbReference type="UniPathway" id="UPA00056">
    <property type="reaction ID" value="UER00094"/>
</dbReference>
<feature type="domain" description="GHMP kinase N-terminal" evidence="11">
    <location>
        <begin position="74"/>
        <end position="151"/>
    </location>
</feature>
<feature type="active site" evidence="10">
    <location>
        <position position="144"/>
    </location>
</feature>
<dbReference type="InterPro" id="IPR020568">
    <property type="entry name" value="Ribosomal_Su5_D2-typ_SF"/>
</dbReference>
<dbReference type="OrthoDB" id="9809438at2"/>
<evidence type="ECO:0000256" key="1">
    <source>
        <dbReference type="ARBA" id="ARBA00009684"/>
    </source>
</evidence>
<evidence type="ECO:0000313" key="14">
    <source>
        <dbReference type="Proteomes" id="UP000248863"/>
    </source>
</evidence>
<evidence type="ECO:0000256" key="9">
    <source>
        <dbReference type="ARBA" id="ARBA00032554"/>
    </source>
</evidence>
<comment type="pathway">
    <text evidence="10">Isoprenoid biosynthesis; isopentenyl diphosphate biosynthesis via DXP pathway; isopentenyl diphosphate from 1-deoxy-D-xylulose 5-phosphate: step 3/6.</text>
</comment>
<evidence type="ECO:0000256" key="5">
    <source>
        <dbReference type="ARBA" id="ARBA00022741"/>
    </source>
</evidence>
<dbReference type="SUPFAM" id="SSF55060">
    <property type="entry name" value="GHMP Kinase, C-terminal domain"/>
    <property type="match status" value="1"/>
</dbReference>
<dbReference type="Pfam" id="PF00288">
    <property type="entry name" value="GHMP_kinases_N"/>
    <property type="match status" value="1"/>
</dbReference>
<reference evidence="13 14" key="1">
    <citation type="submission" date="2017-07" db="EMBL/GenBank/DDBJ databases">
        <title>Draft Genome Sequences of Select Purple Nonsulfur Bacteria.</title>
        <authorList>
            <person name="Lasarre B."/>
            <person name="Mckinlay J.B."/>
        </authorList>
    </citation>
    <scope>NUCLEOTIDE SEQUENCE [LARGE SCALE GENOMIC DNA]</scope>
    <source>
        <strain evidence="13 14">DSM 11907</strain>
    </source>
</reference>
<dbReference type="Pfam" id="PF08544">
    <property type="entry name" value="GHMP_kinases_C"/>
    <property type="match status" value="1"/>
</dbReference>
<dbReference type="RefSeq" id="WP_111358449.1">
    <property type="nucleotide sequence ID" value="NZ_NHSK01000199.1"/>
</dbReference>
<feature type="binding site" evidence="10">
    <location>
        <begin position="102"/>
        <end position="112"/>
    </location>
    <ligand>
        <name>ATP</name>
        <dbReference type="ChEBI" id="CHEBI:30616"/>
    </ligand>
</feature>
<evidence type="ECO:0000256" key="4">
    <source>
        <dbReference type="ARBA" id="ARBA00022679"/>
    </source>
</evidence>
<feature type="domain" description="GHMP kinase C-terminal" evidence="12">
    <location>
        <begin position="212"/>
        <end position="274"/>
    </location>
</feature>
<keyword evidence="14" id="KW-1185">Reference proteome</keyword>
<evidence type="ECO:0000256" key="2">
    <source>
        <dbReference type="ARBA" id="ARBA00012052"/>
    </source>
</evidence>
<organism evidence="13 14">
    <name type="scientific">Rhodoplanes elegans</name>
    <dbReference type="NCBI Taxonomy" id="29408"/>
    <lineage>
        <taxon>Bacteria</taxon>
        <taxon>Pseudomonadati</taxon>
        <taxon>Pseudomonadota</taxon>
        <taxon>Alphaproteobacteria</taxon>
        <taxon>Hyphomicrobiales</taxon>
        <taxon>Nitrobacteraceae</taxon>
        <taxon>Rhodoplanes</taxon>
    </lineage>
</organism>
<dbReference type="PANTHER" id="PTHR43527">
    <property type="entry name" value="4-DIPHOSPHOCYTIDYL-2-C-METHYL-D-ERYTHRITOL KINASE, CHLOROPLASTIC"/>
    <property type="match status" value="1"/>
</dbReference>
<dbReference type="Proteomes" id="UP000248863">
    <property type="component" value="Unassembled WGS sequence"/>
</dbReference>
<comment type="similarity">
    <text evidence="1 10">Belongs to the GHMP kinase family. IspE subfamily.</text>
</comment>
<dbReference type="PANTHER" id="PTHR43527:SF2">
    <property type="entry name" value="4-DIPHOSPHOCYTIDYL-2-C-METHYL-D-ERYTHRITOL KINASE, CHLOROPLASTIC"/>
    <property type="match status" value="1"/>
</dbReference>
<dbReference type="InterPro" id="IPR004424">
    <property type="entry name" value="IspE"/>
</dbReference>
<evidence type="ECO:0000259" key="12">
    <source>
        <dbReference type="Pfam" id="PF08544"/>
    </source>
</evidence>
<name>A0A327KFH2_9BRAD</name>
<dbReference type="SUPFAM" id="SSF54211">
    <property type="entry name" value="Ribosomal protein S5 domain 2-like"/>
    <property type="match status" value="1"/>
</dbReference>